<evidence type="ECO:0000313" key="4">
    <source>
        <dbReference type="Proteomes" id="UP000434052"/>
    </source>
</evidence>
<sequence length="428" mass="46165">MSTTMDYDAAILPRPRFDLDLIPIQHEGRELILVRDPLQLVKAGSAVAPALIPLLQLLEQGITMAQFQQALTESQGGVLVPCDECERLLAALDSAFLLDTTAYREKRRVMEEEYAAMAVRAPSHAGVSYPAETDAAADLVDAIIAAGKAALPAGETPEGPLLAIVAPHIDIAVGRSAYGHAFAALAETLESDAAAGRRPIDRVVILGVGHKLTDSLYSVTTKDYETPLGRLRTDADAVSRLAALGPPIVSASDWVHRDEHSAEFPALFLQRLFPDPERLAIVPVLCGSAHIDPNEYSRAMYTAHAAKFMEALSDIVADKSRRTLVLASVDFSHIGPKFGHGQTAQALEPETATHDHALLESLAVGSAEAFWEESVRVQDRYNVCGFSAMSTMLEALPPMRGQVLDYAMHHEEPTRSAVSFAAVRLHAV</sequence>
<dbReference type="EMBL" id="QMIF01000012">
    <property type="protein sequence ID" value="TVM32044.1"/>
    <property type="molecule type" value="Genomic_DNA"/>
</dbReference>
<gene>
    <name evidence="3" type="primary">amrB</name>
    <name evidence="3" type="ORF">DQK91_16040</name>
    <name evidence="2" type="ORF">E8L03_01545</name>
</gene>
<keyword evidence="5" id="KW-1185">Reference proteome</keyword>
<dbReference type="OrthoDB" id="9771412at2"/>
<organism evidence="3 4">
    <name type="scientific">Oceanidesulfovibrio marinus</name>
    <dbReference type="NCBI Taxonomy" id="370038"/>
    <lineage>
        <taxon>Bacteria</taxon>
        <taxon>Pseudomonadati</taxon>
        <taxon>Thermodesulfobacteriota</taxon>
        <taxon>Desulfovibrionia</taxon>
        <taxon>Desulfovibrionales</taxon>
        <taxon>Desulfovibrionaceae</taxon>
        <taxon>Oceanidesulfovibrio</taxon>
    </lineage>
</organism>
<dbReference type="EMBL" id="CP039543">
    <property type="protein sequence ID" value="QJT07687.1"/>
    <property type="molecule type" value="Genomic_DNA"/>
</dbReference>
<protein>
    <submittedName>
        <fullName evidence="3">AmmeMemoRadiSam system protein B</fullName>
    </submittedName>
</protein>
<dbReference type="Pfam" id="PF01875">
    <property type="entry name" value="Memo"/>
    <property type="match status" value="1"/>
</dbReference>
<name>A0A6P1ZGF9_9BACT</name>
<evidence type="ECO:0000256" key="1">
    <source>
        <dbReference type="ARBA" id="ARBA00006315"/>
    </source>
</evidence>
<dbReference type="Proteomes" id="UP000503251">
    <property type="component" value="Chromosome"/>
</dbReference>
<reference evidence="3 4" key="1">
    <citation type="submission" date="2018-06" db="EMBL/GenBank/DDBJ databases">
        <title>Complete genome of Desulfovibrio marinus P48SEP.</title>
        <authorList>
            <person name="Crispim J.S."/>
            <person name="Vidigal P.M.P."/>
            <person name="Silva L.C.F."/>
            <person name="Araujo L.C."/>
            <person name="Laguardia C.N."/>
            <person name="Dias R.S."/>
            <person name="Sousa M.P."/>
            <person name="Paula S.O."/>
            <person name="Silva C."/>
        </authorList>
    </citation>
    <scope>NUCLEOTIDE SEQUENCE [LARGE SCALE GENOMIC DNA]</scope>
    <source>
        <strain evidence="3 4">P48SEP</strain>
    </source>
</reference>
<evidence type="ECO:0000313" key="2">
    <source>
        <dbReference type="EMBL" id="QJT07687.1"/>
    </source>
</evidence>
<dbReference type="Gene3D" id="3.40.830.10">
    <property type="entry name" value="LigB-like"/>
    <property type="match status" value="1"/>
</dbReference>
<evidence type="ECO:0000313" key="3">
    <source>
        <dbReference type="EMBL" id="TVM32044.1"/>
    </source>
</evidence>
<dbReference type="NCBIfam" id="TIGR04336">
    <property type="entry name" value="AmmeMemoSam_B"/>
    <property type="match status" value="1"/>
</dbReference>
<comment type="similarity">
    <text evidence="1">Belongs to the MEMO1 family.</text>
</comment>
<dbReference type="AlphaFoldDB" id="A0A6P1ZGF9"/>
<dbReference type="PANTHER" id="PTHR11060">
    <property type="entry name" value="PROTEIN MEMO1"/>
    <property type="match status" value="1"/>
</dbReference>
<dbReference type="InterPro" id="IPR002737">
    <property type="entry name" value="MEMO1_fam"/>
</dbReference>
<accession>A0A6P1ZGF9</accession>
<evidence type="ECO:0000313" key="5">
    <source>
        <dbReference type="Proteomes" id="UP000503251"/>
    </source>
</evidence>
<reference evidence="2 5" key="2">
    <citation type="submission" date="2019-04" db="EMBL/GenBank/DDBJ databases">
        <title>Isolation and culture of sulfate reducing bacteria from the cold seep of the South China Sea.</title>
        <authorList>
            <person name="Sun C."/>
            <person name="Liu R."/>
        </authorList>
    </citation>
    <scope>NUCLEOTIDE SEQUENCE [LARGE SCALE GENOMIC DNA]</scope>
    <source>
        <strain evidence="2 5">CS1</strain>
    </source>
</reference>
<dbReference type="Proteomes" id="UP000434052">
    <property type="component" value="Unassembled WGS sequence"/>
</dbReference>
<dbReference type="CDD" id="cd07361">
    <property type="entry name" value="MEMO_like"/>
    <property type="match status" value="1"/>
</dbReference>
<proteinExistence type="inferred from homology"/>
<dbReference type="PANTHER" id="PTHR11060:SF0">
    <property type="entry name" value="PROTEIN MEMO1"/>
    <property type="match status" value="1"/>
</dbReference>